<organism evidence="3">
    <name type="scientific">Thiothrix fructosivorans</name>
    <dbReference type="NCBI Taxonomy" id="111770"/>
    <lineage>
        <taxon>Bacteria</taxon>
        <taxon>Pseudomonadati</taxon>
        <taxon>Pseudomonadota</taxon>
        <taxon>Gammaproteobacteria</taxon>
        <taxon>Thiotrichales</taxon>
        <taxon>Thiotrichaceae</taxon>
        <taxon>Thiothrix</taxon>
    </lineage>
</organism>
<proteinExistence type="predicted"/>
<dbReference type="EMBL" id="CP072748">
    <property type="protein sequence ID" value="QTX10865.1"/>
    <property type="molecule type" value="Genomic_DNA"/>
</dbReference>
<evidence type="ECO:0000313" key="3">
    <source>
        <dbReference type="EMBL" id="QTX10865.1"/>
    </source>
</evidence>
<dbReference type="Proteomes" id="UP000664466">
    <property type="component" value="Unassembled WGS sequence"/>
</dbReference>
<dbReference type="EMBL" id="JAFMPM010000006">
    <property type="protein sequence ID" value="MBO0613722.1"/>
    <property type="molecule type" value="Genomic_DNA"/>
</dbReference>
<dbReference type="InterPro" id="IPR021027">
    <property type="entry name" value="Transposase_put_HTH"/>
</dbReference>
<feature type="domain" description="Transposase putative helix-turn-helix" evidence="1">
    <location>
        <begin position="2"/>
        <end position="29"/>
    </location>
</feature>
<reference evidence="3" key="2">
    <citation type="submission" date="2021-04" db="EMBL/GenBank/DDBJ databases">
        <title>Complete Genome and methylome analysis of Thiothrix fructosivorans ATCC 49748.</title>
        <authorList>
            <person name="Fomenkov A."/>
            <person name="Sun L."/>
            <person name="Vincze T."/>
            <person name="Grabovich M.Y."/>
            <person name="Roberts R.J."/>
        </authorList>
    </citation>
    <scope>NUCLEOTIDE SEQUENCE</scope>
    <source>
        <strain evidence="3">ATCC 49748</strain>
    </source>
</reference>
<dbReference type="Pfam" id="PF12323">
    <property type="entry name" value="HTH_OrfB_IS605"/>
    <property type="match status" value="1"/>
</dbReference>
<evidence type="ECO:0000313" key="2">
    <source>
        <dbReference type="EMBL" id="MBO0613722.1"/>
    </source>
</evidence>
<dbReference type="AlphaFoldDB" id="A0A8B0SIT2"/>
<gene>
    <name evidence="3" type="ORF">J1836_000345</name>
    <name evidence="2" type="ORF">J1836_12465</name>
</gene>
<evidence type="ECO:0000313" key="4">
    <source>
        <dbReference type="Proteomes" id="UP000664466"/>
    </source>
</evidence>
<protein>
    <submittedName>
        <fullName evidence="3">Helix-turn-helix domain-containing protein</fullName>
    </submittedName>
</protein>
<name>A0A8B0SIT2_9GAMM</name>
<sequence>MKLYPTQQQANEFHYWLDHSRFVFNWTINFIWSSAIKANGISPTASGKGLRFGESLPETLINSRLIWKTDKFVMALPKRHISRISKANLLVSY</sequence>
<keyword evidence="4" id="KW-1185">Reference proteome</keyword>
<evidence type="ECO:0000259" key="1">
    <source>
        <dbReference type="Pfam" id="PF12323"/>
    </source>
</evidence>
<accession>A0A8B0SIT2</accession>
<reference evidence="2 4" key="1">
    <citation type="submission" date="2021-03" db="EMBL/GenBank/DDBJ databases">
        <title>Draft genome and methylome analysis of Thiotrix fructosivoruns ATCC 49748.</title>
        <authorList>
            <person name="Fomenkov A."/>
            <person name="Grabovich M.Y."/>
            <person name="Roberts R.J."/>
        </authorList>
    </citation>
    <scope>NUCLEOTIDE SEQUENCE [LARGE SCALE GENOMIC DNA]</scope>
    <source>
        <strain evidence="2 4">ATCC 49748</strain>
    </source>
</reference>